<evidence type="ECO:0000256" key="10">
    <source>
        <dbReference type="ARBA" id="ARBA00048988"/>
    </source>
</evidence>
<keyword evidence="4 11" id="KW-0347">Helicase</keyword>
<keyword evidence="7" id="KW-0413">Isomerase</keyword>
<evidence type="ECO:0000256" key="6">
    <source>
        <dbReference type="ARBA" id="ARBA00023125"/>
    </source>
</evidence>
<dbReference type="InterPro" id="IPR014016">
    <property type="entry name" value="UvrD-like_ATP-bd"/>
</dbReference>
<dbReference type="GO" id="GO:0003677">
    <property type="term" value="F:DNA binding"/>
    <property type="evidence" value="ECO:0007669"/>
    <property type="project" value="UniProtKB-KW"/>
</dbReference>
<dbReference type="GO" id="GO:0005524">
    <property type="term" value="F:ATP binding"/>
    <property type="evidence" value="ECO:0007669"/>
    <property type="project" value="UniProtKB-UniRule"/>
</dbReference>
<dbReference type="RefSeq" id="WP_161553174.1">
    <property type="nucleotide sequence ID" value="NZ_AP022325.1"/>
</dbReference>
<dbReference type="GO" id="GO:0005829">
    <property type="term" value="C:cytosol"/>
    <property type="evidence" value="ECO:0007669"/>
    <property type="project" value="TreeGrafter"/>
</dbReference>
<dbReference type="PROSITE" id="PS51217">
    <property type="entry name" value="UVRD_HELICASE_CTER"/>
    <property type="match status" value="1"/>
</dbReference>
<evidence type="ECO:0000256" key="8">
    <source>
        <dbReference type="ARBA" id="ARBA00034617"/>
    </source>
</evidence>
<reference evidence="14 15" key="1">
    <citation type="submission" date="2020-01" db="EMBL/GenBank/DDBJ databases">
        <title>Complete genome sequence of Mycoplasma felis strain Myco-2.</title>
        <authorList>
            <person name="Kinoshita Y."/>
            <person name="Niwa H."/>
            <person name="Uchida-Fujii E."/>
            <person name="Nukada T."/>
        </authorList>
    </citation>
    <scope>NUCLEOTIDE SEQUENCE [LARGE SCALE GENOMIC DNA]</scope>
    <source>
        <strain evidence="14 15">Myco-2</strain>
    </source>
</reference>
<organism evidence="14 15">
    <name type="scientific">Mycoplasmopsis felis</name>
    <dbReference type="NCBI Taxonomy" id="33923"/>
    <lineage>
        <taxon>Bacteria</taxon>
        <taxon>Bacillati</taxon>
        <taxon>Mycoplasmatota</taxon>
        <taxon>Mycoplasmoidales</taxon>
        <taxon>Metamycoplasmataceae</taxon>
        <taxon>Mycoplasmopsis</taxon>
    </lineage>
</organism>
<dbReference type="Proteomes" id="UP000464317">
    <property type="component" value="Chromosome"/>
</dbReference>
<keyword evidence="2 11" id="KW-0547">Nucleotide-binding</keyword>
<feature type="binding site" evidence="11">
    <location>
        <begin position="34"/>
        <end position="41"/>
    </location>
    <ligand>
        <name>ATP</name>
        <dbReference type="ChEBI" id="CHEBI:30616"/>
    </ligand>
</feature>
<dbReference type="EMBL" id="AP022325">
    <property type="protein sequence ID" value="BBU47715.1"/>
    <property type="molecule type" value="Genomic_DNA"/>
</dbReference>
<comment type="catalytic activity">
    <reaction evidence="8">
        <text>Couples ATP hydrolysis with the unwinding of duplex DNA by translocating in the 3'-5' direction.</text>
        <dbReference type="EC" id="5.6.2.4"/>
    </reaction>
</comment>
<evidence type="ECO:0000313" key="15">
    <source>
        <dbReference type="Proteomes" id="UP000464317"/>
    </source>
</evidence>
<dbReference type="Pfam" id="PF13361">
    <property type="entry name" value="UvrD_C"/>
    <property type="match status" value="1"/>
</dbReference>
<proteinExistence type="inferred from homology"/>
<dbReference type="KEGG" id="mfel:JPM2_4080"/>
<dbReference type="GO" id="GO:0016787">
    <property type="term" value="F:hydrolase activity"/>
    <property type="evidence" value="ECO:0007669"/>
    <property type="project" value="UniProtKB-UniRule"/>
</dbReference>
<evidence type="ECO:0000259" key="12">
    <source>
        <dbReference type="PROSITE" id="PS51198"/>
    </source>
</evidence>
<dbReference type="GO" id="GO:0033202">
    <property type="term" value="C:DNA helicase complex"/>
    <property type="evidence" value="ECO:0007669"/>
    <property type="project" value="TreeGrafter"/>
</dbReference>
<dbReference type="GO" id="GO:0000725">
    <property type="term" value="P:recombinational repair"/>
    <property type="evidence" value="ECO:0007669"/>
    <property type="project" value="TreeGrafter"/>
</dbReference>
<evidence type="ECO:0000259" key="13">
    <source>
        <dbReference type="PROSITE" id="PS51217"/>
    </source>
</evidence>
<dbReference type="PROSITE" id="PS51198">
    <property type="entry name" value="UVRD_HELICASE_ATP_BIND"/>
    <property type="match status" value="1"/>
</dbReference>
<dbReference type="PANTHER" id="PTHR11070">
    <property type="entry name" value="UVRD / RECB / PCRA DNA HELICASE FAMILY MEMBER"/>
    <property type="match status" value="1"/>
</dbReference>
<evidence type="ECO:0000256" key="3">
    <source>
        <dbReference type="ARBA" id="ARBA00022801"/>
    </source>
</evidence>
<feature type="domain" description="UvrD-like helicase ATP-binding" evidence="12">
    <location>
        <begin position="13"/>
        <end position="290"/>
    </location>
</feature>
<gene>
    <name evidence="14" type="primary">pcrA</name>
    <name evidence="14" type="ORF">JPM2_4080</name>
</gene>
<evidence type="ECO:0000313" key="14">
    <source>
        <dbReference type="EMBL" id="BBU47715.1"/>
    </source>
</evidence>
<dbReference type="AlphaFoldDB" id="A0A809RRZ8"/>
<dbReference type="EC" id="5.6.2.4" evidence="9"/>
<dbReference type="Gene3D" id="1.10.10.160">
    <property type="match status" value="1"/>
</dbReference>
<dbReference type="InterPro" id="IPR027417">
    <property type="entry name" value="P-loop_NTPase"/>
</dbReference>
<dbReference type="CDD" id="cd17932">
    <property type="entry name" value="DEXQc_UvrD"/>
    <property type="match status" value="1"/>
</dbReference>
<keyword evidence="3 11" id="KW-0378">Hydrolase</keyword>
<dbReference type="Gene3D" id="1.10.486.10">
    <property type="entry name" value="PCRA, domain 4"/>
    <property type="match status" value="1"/>
</dbReference>
<protein>
    <recommendedName>
        <fullName evidence="9">DNA 3'-5' helicase</fullName>
        <ecNumber evidence="9">5.6.2.4</ecNumber>
    </recommendedName>
</protein>
<feature type="domain" description="UvrD-like helicase C-terminal" evidence="13">
    <location>
        <begin position="291"/>
        <end position="567"/>
    </location>
</feature>
<keyword evidence="6" id="KW-0238">DNA-binding</keyword>
<evidence type="ECO:0000256" key="7">
    <source>
        <dbReference type="ARBA" id="ARBA00023235"/>
    </source>
</evidence>
<evidence type="ECO:0000256" key="9">
    <source>
        <dbReference type="ARBA" id="ARBA00034808"/>
    </source>
</evidence>
<keyword evidence="15" id="KW-1185">Reference proteome</keyword>
<evidence type="ECO:0000256" key="11">
    <source>
        <dbReference type="PROSITE-ProRule" id="PRU00560"/>
    </source>
</evidence>
<name>A0A809RRZ8_9BACT</name>
<dbReference type="InterPro" id="IPR000212">
    <property type="entry name" value="DNA_helicase_UvrD/REP"/>
</dbReference>
<keyword evidence="5 11" id="KW-0067">ATP-binding</keyword>
<dbReference type="InterPro" id="IPR014017">
    <property type="entry name" value="DNA_helicase_UvrD-like_C"/>
</dbReference>
<dbReference type="GO" id="GO:0043138">
    <property type="term" value="F:3'-5' DNA helicase activity"/>
    <property type="evidence" value="ECO:0007669"/>
    <property type="project" value="UniProtKB-EC"/>
</dbReference>
<dbReference type="SUPFAM" id="SSF52540">
    <property type="entry name" value="P-loop containing nucleoside triphosphate hydrolases"/>
    <property type="match status" value="1"/>
</dbReference>
<comment type="catalytic activity">
    <reaction evidence="10">
        <text>ATP + H2O = ADP + phosphate + H(+)</text>
        <dbReference type="Rhea" id="RHEA:13065"/>
        <dbReference type="ChEBI" id="CHEBI:15377"/>
        <dbReference type="ChEBI" id="CHEBI:15378"/>
        <dbReference type="ChEBI" id="CHEBI:30616"/>
        <dbReference type="ChEBI" id="CHEBI:43474"/>
        <dbReference type="ChEBI" id="CHEBI:456216"/>
        <dbReference type="EC" id="5.6.2.4"/>
    </reaction>
</comment>
<dbReference type="PANTHER" id="PTHR11070:SF2">
    <property type="entry name" value="ATP-DEPENDENT DNA HELICASE SRS2"/>
    <property type="match status" value="1"/>
</dbReference>
<sequence>MDLNYVKKINLLEDLNEQQSQAVQYFDSPLRIIAGAGTGKTKVLTRKVAYLINTLGISPKNILGVTFTNKAAQEMSTRISKYCYTNNEKLNIMTFHSFCSSILRKEIHHLGFKNDFTIIDEPDKLQILKEVYKKLNISSNEVSHKNAIQYISWFKNFNKDINELYKTNSSDDILNKIYIEYTNELAKNGSLDFDDLVLQTNILFSERPDVLEKYKNKYDYILIDEFQDTSVLQYEIMKAIISDKTHLTIVGDPDQTIYNWRGADVNLILNFEKDFQNSKTIVLDTNYRSTKKILDSANKLIKHNKIRYNKDLITNNEEGSDIEFSHSFNEEAEARWVINKINQLKKEKNQLKSIVILYRTNYYSRAFEQALIEEGIPHKIVNGTKFYQRSEIKDAIAFLRVLYNSNELSFKRVINVPNRLIGEKSQELIDKFVADHNSINTLDCIMKNWKEFSTKHKNIAENILDFIKKIVTYKKLLLEEKNKISTVLNYFLKEISYFKFIEKNKSLRGTAEENVMELINSIEVWETKNKDKNIEDYLNYINLISINDEYDGNTNYVTLMTIHSAKGLEYDNVFLVGMSKGLFSSYRIFQSEVSKEKELELLEEERRLAYVAVTRARKKLFLSSSRGKIHSLNIDKEPSSFITELGINLNDILLMNDNHGIDLSETSYEEIKLQNSKMLIGDIISHTIFGEGEVVDLDGDNSVVIKFKQSGETKRFNKNHHSIRILKK</sequence>
<evidence type="ECO:0000256" key="1">
    <source>
        <dbReference type="ARBA" id="ARBA00009922"/>
    </source>
</evidence>
<dbReference type="Gene3D" id="3.40.50.300">
    <property type="entry name" value="P-loop containing nucleotide triphosphate hydrolases"/>
    <property type="match status" value="2"/>
</dbReference>
<evidence type="ECO:0000256" key="4">
    <source>
        <dbReference type="ARBA" id="ARBA00022806"/>
    </source>
</evidence>
<dbReference type="Pfam" id="PF00580">
    <property type="entry name" value="UvrD-helicase"/>
    <property type="match status" value="1"/>
</dbReference>
<accession>A0A809RRZ8</accession>
<dbReference type="InterPro" id="IPR013986">
    <property type="entry name" value="DExx_box_DNA_helicase_dom_sf"/>
</dbReference>
<evidence type="ECO:0000256" key="2">
    <source>
        <dbReference type="ARBA" id="ARBA00022741"/>
    </source>
</evidence>
<evidence type="ECO:0000256" key="5">
    <source>
        <dbReference type="ARBA" id="ARBA00022840"/>
    </source>
</evidence>
<comment type="similarity">
    <text evidence="1">Belongs to the helicase family. UvrD subfamily.</text>
</comment>